<dbReference type="PANTHER" id="PTHR30121:SF6">
    <property type="entry name" value="SLR6007 PROTEIN"/>
    <property type="match status" value="1"/>
</dbReference>
<evidence type="ECO:0000256" key="1">
    <source>
        <dbReference type="SAM" id="MobiDB-lite"/>
    </source>
</evidence>
<organism evidence="3 4">
    <name type="scientific">Mycobacterium shottsii</name>
    <dbReference type="NCBI Taxonomy" id="133549"/>
    <lineage>
        <taxon>Bacteria</taxon>
        <taxon>Bacillati</taxon>
        <taxon>Actinomycetota</taxon>
        <taxon>Actinomycetes</taxon>
        <taxon>Mycobacteriales</taxon>
        <taxon>Mycobacteriaceae</taxon>
        <taxon>Mycobacterium</taxon>
        <taxon>Mycobacterium ulcerans group</taxon>
    </lineage>
</organism>
<dbReference type="InterPro" id="IPR033186">
    <property type="entry name" value="HerA_C"/>
</dbReference>
<feature type="domain" description="Helicase HerA-like C-terminal" evidence="2">
    <location>
        <begin position="1"/>
        <end position="265"/>
    </location>
</feature>
<reference evidence="3 4" key="1">
    <citation type="journal article" date="2019" name="Emerg. Microbes Infect.">
        <title>Comprehensive subspecies identification of 175 nontuberculous mycobacteria species based on 7547 genomic profiles.</title>
        <authorList>
            <person name="Matsumoto Y."/>
            <person name="Kinjo T."/>
            <person name="Motooka D."/>
            <person name="Nabeya D."/>
            <person name="Jung N."/>
            <person name="Uechi K."/>
            <person name="Horii T."/>
            <person name="Iida T."/>
            <person name="Fujita J."/>
            <person name="Nakamura S."/>
        </authorList>
    </citation>
    <scope>NUCLEOTIDE SEQUENCE [LARGE SCALE GENOMIC DNA]</scope>
    <source>
        <strain evidence="3 4">JCM 12657</strain>
    </source>
</reference>
<dbReference type="AlphaFoldDB" id="A0A7I7LLA3"/>
<dbReference type="InterPro" id="IPR051162">
    <property type="entry name" value="T4SS_component"/>
</dbReference>
<keyword evidence="4" id="KW-1185">Reference proteome</keyword>
<proteinExistence type="predicted"/>
<feature type="region of interest" description="Disordered" evidence="1">
    <location>
        <begin position="186"/>
        <end position="233"/>
    </location>
</feature>
<name>A0A7I7LLA3_9MYCO</name>
<dbReference type="EMBL" id="AP022572">
    <property type="protein sequence ID" value="BBX60776.1"/>
    <property type="molecule type" value="Genomic_DNA"/>
</dbReference>
<dbReference type="Proteomes" id="UP000467164">
    <property type="component" value="Chromosome"/>
</dbReference>
<dbReference type="PANTHER" id="PTHR30121">
    <property type="entry name" value="UNCHARACTERIZED PROTEIN YJGR-RELATED"/>
    <property type="match status" value="1"/>
</dbReference>
<evidence type="ECO:0000259" key="2">
    <source>
        <dbReference type="Pfam" id="PF05872"/>
    </source>
</evidence>
<dbReference type="Pfam" id="PF05872">
    <property type="entry name" value="HerA_C"/>
    <property type="match status" value="1"/>
</dbReference>
<feature type="compositionally biased region" description="Pro residues" evidence="1">
    <location>
        <begin position="219"/>
        <end position="230"/>
    </location>
</feature>
<protein>
    <recommendedName>
        <fullName evidence="2">Helicase HerA-like C-terminal domain-containing protein</fullName>
    </recommendedName>
</protein>
<gene>
    <name evidence="3" type="ORF">MSHO_61210</name>
</gene>
<dbReference type="SUPFAM" id="SSF52540">
    <property type="entry name" value="P-loop containing nucleoside triphosphate hydrolases"/>
    <property type="match status" value="1"/>
</dbReference>
<evidence type="ECO:0000313" key="4">
    <source>
        <dbReference type="Proteomes" id="UP000467164"/>
    </source>
</evidence>
<sequence>MWVLADLFTYLPEVGDLDKPKLVFFFDEAHLLFSDASKAFLEQVEQTVKLIRSKGVGAFFCTQLPTDLPKDVLSQLGARVQHALRAFTPDDHKALTKTVRTYPKTDVYDLESALTSLGIGEAVVTVLSEKGVPTPVAWTRMRAPRSLMGAIGSEAIRAVAQASPLQAVYGQTIDRESAHEILSAKYAPATEAAEPPTTAPQPPRGKYDPLPWPQDFDLPPMPTPVEPQGPPLWEEVLKNPTVKSAINTAAREFTRSIFGTGRRRRK</sequence>
<feature type="compositionally biased region" description="Low complexity" evidence="1">
    <location>
        <begin position="187"/>
        <end position="196"/>
    </location>
</feature>
<dbReference type="Gene3D" id="3.40.50.300">
    <property type="entry name" value="P-loop containing nucleotide triphosphate hydrolases"/>
    <property type="match status" value="1"/>
</dbReference>
<dbReference type="KEGG" id="msho:MSHO_61210"/>
<dbReference type="InterPro" id="IPR027417">
    <property type="entry name" value="P-loop_NTPase"/>
</dbReference>
<evidence type="ECO:0000313" key="3">
    <source>
        <dbReference type="EMBL" id="BBX60776.1"/>
    </source>
</evidence>
<accession>A0A7I7LLA3</accession>